<organism evidence="2 3">
    <name type="scientific">Paraburkholderia edwinii</name>
    <dbReference type="NCBI Taxonomy" id="2861782"/>
    <lineage>
        <taxon>Bacteria</taxon>
        <taxon>Pseudomonadati</taxon>
        <taxon>Pseudomonadota</taxon>
        <taxon>Betaproteobacteria</taxon>
        <taxon>Burkholderiales</taxon>
        <taxon>Burkholderiaceae</taxon>
        <taxon>Paraburkholderia</taxon>
    </lineage>
</organism>
<dbReference type="Pfam" id="PF01882">
    <property type="entry name" value="DUF58"/>
    <property type="match status" value="1"/>
</dbReference>
<dbReference type="Gene3D" id="3.40.50.410">
    <property type="entry name" value="von Willebrand factor, type A domain"/>
    <property type="match status" value="1"/>
</dbReference>
<dbReference type="PANTHER" id="PTHR33608:SF6">
    <property type="entry name" value="BLL2464 PROTEIN"/>
    <property type="match status" value="1"/>
</dbReference>
<evidence type="ECO:0000313" key="2">
    <source>
        <dbReference type="EMBL" id="QYD73404.1"/>
    </source>
</evidence>
<name>A0ABX8V2G4_9BURK</name>
<dbReference type="EMBL" id="CP080096">
    <property type="protein sequence ID" value="QYD73404.1"/>
    <property type="molecule type" value="Genomic_DNA"/>
</dbReference>
<dbReference type="RefSeq" id="WP_219803150.1">
    <property type="nucleotide sequence ID" value="NZ_CP080096.1"/>
</dbReference>
<dbReference type="InterPro" id="IPR036465">
    <property type="entry name" value="vWFA_dom_sf"/>
</dbReference>
<dbReference type="InterPro" id="IPR002881">
    <property type="entry name" value="DUF58"/>
</dbReference>
<protein>
    <submittedName>
        <fullName evidence="2">DUF58 domain-containing protein</fullName>
    </submittedName>
</protein>
<dbReference type="PANTHER" id="PTHR33608">
    <property type="entry name" value="BLL2464 PROTEIN"/>
    <property type="match status" value="1"/>
</dbReference>
<evidence type="ECO:0000313" key="3">
    <source>
        <dbReference type="Proteomes" id="UP000826462"/>
    </source>
</evidence>
<proteinExistence type="predicted"/>
<dbReference type="SUPFAM" id="SSF53300">
    <property type="entry name" value="vWA-like"/>
    <property type="match status" value="1"/>
</dbReference>
<sequence>MLPQLKEFHYRLPVRVAGARPGSHRGTSVGAGQEFVAHTRLFDYPDPRRIDIRASIRGGHGEWLVRLHRQRVAVPVYAVVDVSASMRFRREANAPTKLDAAAQFAEALGYSAFRHGDRVGMLAFDEGEREDLFLPARQVRGAGTLMRTTLLDSQVRDRHAASKSRVSGLERAFARIAERACLAFLVSDFQWPIEMLPDMLRSMSRVWLVPIVVWSSAEVGPPAKNGWLTAHDMETGEQRSLWVTDKLRERWRAGMAERKQHIIDTFAKGGVRPLFVTDTFDADALSRYFVEQVA</sequence>
<keyword evidence="3" id="KW-1185">Reference proteome</keyword>
<reference evidence="2 3" key="1">
    <citation type="submission" date="2021-07" db="EMBL/GenBank/DDBJ databases">
        <title>Paraburkholderia edwinii protects Aspergillus sp. from phenazines by acting as a toxin sponge.</title>
        <authorList>
            <person name="Dahlstrom K.M."/>
            <person name="Newman D.K."/>
        </authorList>
    </citation>
    <scope>NUCLEOTIDE SEQUENCE [LARGE SCALE GENOMIC DNA]</scope>
    <source>
        <strain evidence="2 3">Pe01</strain>
    </source>
</reference>
<gene>
    <name evidence="2" type="ORF">KZJ38_27645</name>
</gene>
<dbReference type="Proteomes" id="UP000826462">
    <property type="component" value="Chromosome 2"/>
</dbReference>
<accession>A0ABX8V2G4</accession>
<evidence type="ECO:0000259" key="1">
    <source>
        <dbReference type="Pfam" id="PF01882"/>
    </source>
</evidence>
<feature type="domain" description="DUF58" evidence="1">
    <location>
        <begin position="47"/>
        <end position="259"/>
    </location>
</feature>